<evidence type="ECO:0000313" key="8">
    <source>
        <dbReference type="EMBL" id="CAG8522238.1"/>
    </source>
</evidence>
<evidence type="ECO:0000256" key="2">
    <source>
        <dbReference type="ARBA" id="ARBA00022723"/>
    </source>
</evidence>
<sequence length="930" mass="104477">MSTSTNQFNFTADANNNSDGSGEKNSGSSAVAVKRKRLTQACDACRKKKVKCSGEKPSCNNCARLNVPCTYLPSTRKRGPRVGLVESLEKRLQQMEKLLQPLKEQGLVDDSDDQSLSPSTKKPRLNPISTAGVDPDDQLYSDQNSSASSTSSIPHQEFTVKTQFSPSSAQFNKPTPGGHNEQPEFIDSFSQPLQPLPSQLKNTNEASTIDGAKDDCVIPPFLSQHFKLEETSEDQFFGNTSPHPGFKKTARPIFLNNNYQLQNRMINGLPTEDIVEHLALCFFRHIDGQLSMFHEHTFMRQLRQHKISPFLILAMCAVSSRYSEHPNIKREPSYLAGEPYAFQASQHVLDSLDSPCVEAVQAFILLALYCYGTAQGAKTYMYIGIAIRMAHSLGLHKLDDITPNSSSDDKGSEDVFIAKETKRRTFWSCFMFDRFSSCALGRPLIIQEEDCDVRLPCIESVWAMESPYNSPAIDEQLNNHYTKQKASFMLAKNGIIACFHSVNTLLGRVSTYVNRSRPTNAIPPWDLASEFSKLENDIEEWYQSILPHYNYSREKMIDLIAVRNGGAFASLHLLYYTAIVILNRSNFIKLRKGEPMSAYEVEFMRSSSERCYNAAKQVTSIASDLLEVGCQFMCPFTLYPLFVTATIYINDLNNEDITIASFAKENLKVHEQFFNEMEPLWGIAGKMKCVMKCMKKQYNSETHFSENKRPSQDETERSDAGLMDYWDKAPDANNGSMIHNTSMNSFNDPFIPTRLLYNMEQPLMNDSWMNFLRSPSPVSPISPGFLRRFARHTENGENTNEEGYFSQDMTLYSNNNPYTYDYSMIADIANGQPFSEWSTGRLMSNRRNLNDISELGSIIQNSLTPSQVISSNFNVSNLNVLGGNSQLLNPIASTAGGLRVSNIEQTSNKGFTASAPRAGDVQIDAILRSN</sequence>
<protein>
    <submittedName>
        <fullName evidence="8">28975_t:CDS:1</fullName>
    </submittedName>
</protein>
<feature type="compositionally biased region" description="Polar residues" evidence="6">
    <location>
        <begin position="1"/>
        <end position="29"/>
    </location>
</feature>
<dbReference type="Pfam" id="PF04082">
    <property type="entry name" value="Fungal_trans"/>
    <property type="match status" value="1"/>
</dbReference>
<feature type="domain" description="Zn(2)-C6 fungal-type" evidence="7">
    <location>
        <begin position="41"/>
        <end position="71"/>
    </location>
</feature>
<keyword evidence="4" id="KW-0804">Transcription</keyword>
<gene>
    <name evidence="8" type="ORF">GMARGA_LOCUS3213</name>
</gene>
<dbReference type="SMART" id="SM00906">
    <property type="entry name" value="Fungal_trans"/>
    <property type="match status" value="1"/>
</dbReference>
<keyword evidence="9" id="KW-1185">Reference proteome</keyword>
<dbReference type="CDD" id="cd00067">
    <property type="entry name" value="GAL4"/>
    <property type="match status" value="1"/>
</dbReference>
<dbReference type="SUPFAM" id="SSF57701">
    <property type="entry name" value="Zn2/Cys6 DNA-binding domain"/>
    <property type="match status" value="1"/>
</dbReference>
<dbReference type="Gene3D" id="4.10.240.10">
    <property type="entry name" value="Zn(2)-C6 fungal-type DNA-binding domain"/>
    <property type="match status" value="1"/>
</dbReference>
<dbReference type="CDD" id="cd12148">
    <property type="entry name" value="fungal_TF_MHR"/>
    <property type="match status" value="1"/>
</dbReference>
<evidence type="ECO:0000313" key="9">
    <source>
        <dbReference type="Proteomes" id="UP000789901"/>
    </source>
</evidence>
<dbReference type="InterPro" id="IPR050815">
    <property type="entry name" value="TF_fung"/>
</dbReference>
<dbReference type="InterPro" id="IPR007219">
    <property type="entry name" value="XnlR_reg_dom"/>
</dbReference>
<accession>A0ABM8W4F1</accession>
<comment type="subcellular location">
    <subcellularLocation>
        <location evidence="1">Nucleus</location>
    </subcellularLocation>
</comment>
<feature type="region of interest" description="Disordered" evidence="6">
    <location>
        <begin position="103"/>
        <end position="193"/>
    </location>
</feature>
<dbReference type="Pfam" id="PF00172">
    <property type="entry name" value="Zn_clus"/>
    <property type="match status" value="1"/>
</dbReference>
<dbReference type="PROSITE" id="PS00463">
    <property type="entry name" value="ZN2_CY6_FUNGAL_1"/>
    <property type="match status" value="1"/>
</dbReference>
<evidence type="ECO:0000256" key="6">
    <source>
        <dbReference type="SAM" id="MobiDB-lite"/>
    </source>
</evidence>
<dbReference type="PANTHER" id="PTHR47338:SF5">
    <property type="entry name" value="ZN(II)2CYS6 TRANSCRIPTION FACTOR (EUROFUNG)"/>
    <property type="match status" value="1"/>
</dbReference>
<organism evidence="8 9">
    <name type="scientific">Gigaspora margarita</name>
    <dbReference type="NCBI Taxonomy" id="4874"/>
    <lineage>
        <taxon>Eukaryota</taxon>
        <taxon>Fungi</taxon>
        <taxon>Fungi incertae sedis</taxon>
        <taxon>Mucoromycota</taxon>
        <taxon>Glomeromycotina</taxon>
        <taxon>Glomeromycetes</taxon>
        <taxon>Diversisporales</taxon>
        <taxon>Gigasporaceae</taxon>
        <taxon>Gigaspora</taxon>
    </lineage>
</organism>
<keyword evidence="2" id="KW-0479">Metal-binding</keyword>
<dbReference type="SMART" id="SM00066">
    <property type="entry name" value="GAL4"/>
    <property type="match status" value="1"/>
</dbReference>
<evidence type="ECO:0000259" key="7">
    <source>
        <dbReference type="PROSITE" id="PS50048"/>
    </source>
</evidence>
<dbReference type="InterPro" id="IPR001138">
    <property type="entry name" value="Zn2Cys6_DnaBD"/>
</dbReference>
<dbReference type="PROSITE" id="PS50048">
    <property type="entry name" value="ZN2_CY6_FUNGAL_2"/>
    <property type="match status" value="1"/>
</dbReference>
<evidence type="ECO:0000256" key="4">
    <source>
        <dbReference type="ARBA" id="ARBA00023163"/>
    </source>
</evidence>
<dbReference type="InterPro" id="IPR036864">
    <property type="entry name" value="Zn2-C6_fun-type_DNA-bd_sf"/>
</dbReference>
<evidence type="ECO:0000256" key="3">
    <source>
        <dbReference type="ARBA" id="ARBA00023015"/>
    </source>
</evidence>
<dbReference type="EMBL" id="CAJVQB010001133">
    <property type="protein sequence ID" value="CAG8522238.1"/>
    <property type="molecule type" value="Genomic_DNA"/>
</dbReference>
<dbReference type="PRINTS" id="PR00755">
    <property type="entry name" value="AFLATOXINBRP"/>
</dbReference>
<keyword evidence="5" id="KW-0539">Nucleus</keyword>
<evidence type="ECO:0000256" key="1">
    <source>
        <dbReference type="ARBA" id="ARBA00004123"/>
    </source>
</evidence>
<feature type="region of interest" description="Disordered" evidence="6">
    <location>
        <begin position="1"/>
        <end position="33"/>
    </location>
</feature>
<keyword evidence="3" id="KW-0805">Transcription regulation</keyword>
<proteinExistence type="predicted"/>
<feature type="compositionally biased region" description="Low complexity" evidence="6">
    <location>
        <begin position="141"/>
        <end position="152"/>
    </location>
</feature>
<reference evidence="8 9" key="1">
    <citation type="submission" date="2021-06" db="EMBL/GenBank/DDBJ databases">
        <authorList>
            <person name="Kallberg Y."/>
            <person name="Tangrot J."/>
            <person name="Rosling A."/>
        </authorList>
    </citation>
    <scope>NUCLEOTIDE SEQUENCE [LARGE SCALE GENOMIC DNA]</scope>
    <source>
        <strain evidence="8 9">120-4 pot B 10/14</strain>
    </source>
</reference>
<dbReference type="Proteomes" id="UP000789901">
    <property type="component" value="Unassembled WGS sequence"/>
</dbReference>
<dbReference type="PANTHER" id="PTHR47338">
    <property type="entry name" value="ZN(II)2CYS6 TRANSCRIPTION FACTOR (EUROFUNG)-RELATED"/>
    <property type="match status" value="1"/>
</dbReference>
<comment type="caution">
    <text evidence="8">The sequence shown here is derived from an EMBL/GenBank/DDBJ whole genome shotgun (WGS) entry which is preliminary data.</text>
</comment>
<feature type="compositionally biased region" description="Polar residues" evidence="6">
    <location>
        <begin position="159"/>
        <end position="173"/>
    </location>
</feature>
<name>A0ABM8W4F1_GIGMA</name>
<evidence type="ECO:0000256" key="5">
    <source>
        <dbReference type="ARBA" id="ARBA00023242"/>
    </source>
</evidence>